<gene>
    <name evidence="1" type="ORF">NDU88_000823</name>
</gene>
<protein>
    <submittedName>
        <fullName evidence="1">Uncharacterized protein</fullName>
    </submittedName>
</protein>
<reference evidence="1" key="1">
    <citation type="journal article" date="2022" name="bioRxiv">
        <title>Sequencing and chromosome-scale assembly of the giantPleurodeles waltlgenome.</title>
        <authorList>
            <person name="Brown T."/>
            <person name="Elewa A."/>
            <person name="Iarovenko S."/>
            <person name="Subramanian E."/>
            <person name="Araus A.J."/>
            <person name="Petzold A."/>
            <person name="Susuki M."/>
            <person name="Suzuki K.-i.T."/>
            <person name="Hayashi T."/>
            <person name="Toyoda A."/>
            <person name="Oliveira C."/>
            <person name="Osipova E."/>
            <person name="Leigh N.D."/>
            <person name="Simon A."/>
            <person name="Yun M.H."/>
        </authorList>
    </citation>
    <scope>NUCLEOTIDE SEQUENCE</scope>
    <source>
        <strain evidence="1">20211129_DDA</strain>
        <tissue evidence="1">Liver</tissue>
    </source>
</reference>
<organism evidence="1 2">
    <name type="scientific">Pleurodeles waltl</name>
    <name type="common">Iberian ribbed newt</name>
    <dbReference type="NCBI Taxonomy" id="8319"/>
    <lineage>
        <taxon>Eukaryota</taxon>
        <taxon>Metazoa</taxon>
        <taxon>Chordata</taxon>
        <taxon>Craniata</taxon>
        <taxon>Vertebrata</taxon>
        <taxon>Euteleostomi</taxon>
        <taxon>Amphibia</taxon>
        <taxon>Batrachia</taxon>
        <taxon>Caudata</taxon>
        <taxon>Salamandroidea</taxon>
        <taxon>Salamandridae</taxon>
        <taxon>Pleurodelinae</taxon>
        <taxon>Pleurodeles</taxon>
    </lineage>
</organism>
<dbReference type="AlphaFoldDB" id="A0AAV7P1X9"/>
<comment type="caution">
    <text evidence="1">The sequence shown here is derived from an EMBL/GenBank/DDBJ whole genome shotgun (WGS) entry which is preliminary data.</text>
</comment>
<dbReference type="Proteomes" id="UP001066276">
    <property type="component" value="Chromosome 7"/>
</dbReference>
<evidence type="ECO:0000313" key="1">
    <source>
        <dbReference type="EMBL" id="KAJ1122331.1"/>
    </source>
</evidence>
<keyword evidence="2" id="KW-1185">Reference proteome</keyword>
<sequence length="98" mass="10774">MERRARPSRASTLHGAALEPGSELFQAWEPVRGVLGAPHPVDPGSGRTFELHVHMPRCSVLCIGNLAWQPVCHNPTQDQQLRVIVLRLVVKNVCHIAG</sequence>
<evidence type="ECO:0000313" key="2">
    <source>
        <dbReference type="Proteomes" id="UP001066276"/>
    </source>
</evidence>
<accession>A0AAV7P1X9</accession>
<proteinExistence type="predicted"/>
<dbReference type="EMBL" id="JANPWB010000011">
    <property type="protein sequence ID" value="KAJ1122331.1"/>
    <property type="molecule type" value="Genomic_DNA"/>
</dbReference>
<name>A0AAV7P1X9_PLEWA</name>